<evidence type="ECO:0000256" key="1">
    <source>
        <dbReference type="ARBA" id="ARBA00000085"/>
    </source>
</evidence>
<dbReference type="InterPro" id="IPR036097">
    <property type="entry name" value="HisK_dim/P_sf"/>
</dbReference>
<evidence type="ECO:0000256" key="9">
    <source>
        <dbReference type="SAM" id="Phobius"/>
    </source>
</evidence>
<keyword evidence="5" id="KW-0808">Transferase</keyword>
<sequence length="493" mass="54256">MKQKNNKHSAGGIRWKLFGYLAAFTAVIVLILWLCQVVFLEDIYRTVKTAEIKAAAVGLSHSVNDSESLADAAGVISEKNDVCVLVLEMLDGETAKKLVSCDAVRNCAIHNMSMSGYFKLYDSAKANGGKFLQHYRYDAKSRAYIAISPGDNSGDPESIIYAFTVHGENGHEVLFILNSVVSPVGATVRTLNFLLIAVSVVMIGLALLLAVLISRKISMPIIDINNSAKALAEGKYDVRFAGGSYREISELSDTLNYAATELSKVDGLRRELIANTSHDLRTPLTMITGYAEIMRDLPGENTPENAQVIIDESKRLTSLVNDMLDISKLESGNQKIQPEEFNLTETLEAGMERYNQFRTRDGYHIDFISPESVTVYTDKSKFLQAFYNIVNNAITYTGADKRVVVRQDVYAAQDGKKWVRVSVTDTGEGIPEDKLALIWDRYYKIDSAHKRAAQGTGLGLSIVNRIMTLLGGKCGVESKVGVGSTFFIEIPAE</sequence>
<dbReference type="InterPro" id="IPR003660">
    <property type="entry name" value="HAMP_dom"/>
</dbReference>
<dbReference type="SUPFAM" id="SSF158472">
    <property type="entry name" value="HAMP domain-like"/>
    <property type="match status" value="1"/>
</dbReference>
<dbReference type="PANTHER" id="PTHR43711">
    <property type="entry name" value="TWO-COMPONENT HISTIDINE KINASE"/>
    <property type="match status" value="1"/>
</dbReference>
<dbReference type="FunFam" id="1.10.287.130:FF:000001">
    <property type="entry name" value="Two-component sensor histidine kinase"/>
    <property type="match status" value="1"/>
</dbReference>
<evidence type="ECO:0000313" key="12">
    <source>
        <dbReference type="EMBL" id="MCI5755451.1"/>
    </source>
</evidence>
<dbReference type="Gene3D" id="3.30.565.10">
    <property type="entry name" value="Histidine kinase-like ATPase, C-terminal domain"/>
    <property type="match status" value="1"/>
</dbReference>
<organism evidence="12 13">
    <name type="scientific">Candidatus Colimorpha enterica</name>
    <dbReference type="NCBI Taxonomy" id="3083063"/>
    <lineage>
        <taxon>Bacteria</taxon>
        <taxon>Pseudomonadati</taxon>
        <taxon>Bacteroidota</taxon>
        <taxon>Bacteroidia</taxon>
        <taxon>Bacteroidales</taxon>
        <taxon>Candidatus Colimorpha</taxon>
    </lineage>
</organism>
<name>A0AAE3FFL6_9BACT</name>
<dbReference type="PRINTS" id="PR00344">
    <property type="entry name" value="BCTRLSENSOR"/>
</dbReference>
<dbReference type="SUPFAM" id="SSF47384">
    <property type="entry name" value="Homodimeric domain of signal transducing histidine kinase"/>
    <property type="match status" value="1"/>
</dbReference>
<evidence type="ECO:0000259" key="11">
    <source>
        <dbReference type="PROSITE" id="PS50885"/>
    </source>
</evidence>
<dbReference type="GO" id="GO:0016020">
    <property type="term" value="C:membrane"/>
    <property type="evidence" value="ECO:0007669"/>
    <property type="project" value="UniProtKB-SubCell"/>
</dbReference>
<dbReference type="AlphaFoldDB" id="A0AAE3FFL6"/>
<dbReference type="SMART" id="SM00387">
    <property type="entry name" value="HATPase_c"/>
    <property type="match status" value="1"/>
</dbReference>
<comment type="subcellular location">
    <subcellularLocation>
        <location evidence="2">Membrane</location>
    </subcellularLocation>
</comment>
<evidence type="ECO:0000256" key="8">
    <source>
        <dbReference type="ARBA" id="ARBA00023136"/>
    </source>
</evidence>
<dbReference type="GO" id="GO:0000155">
    <property type="term" value="F:phosphorelay sensor kinase activity"/>
    <property type="evidence" value="ECO:0007669"/>
    <property type="project" value="InterPro"/>
</dbReference>
<evidence type="ECO:0000256" key="4">
    <source>
        <dbReference type="ARBA" id="ARBA00022553"/>
    </source>
</evidence>
<dbReference type="Gene3D" id="1.10.287.130">
    <property type="match status" value="1"/>
</dbReference>
<gene>
    <name evidence="12" type="ORF">MR241_04065</name>
</gene>
<dbReference type="CDD" id="cd06225">
    <property type="entry name" value="HAMP"/>
    <property type="match status" value="1"/>
</dbReference>
<dbReference type="Gene3D" id="6.10.340.10">
    <property type="match status" value="1"/>
</dbReference>
<feature type="domain" description="HAMP" evidence="11">
    <location>
        <begin position="215"/>
        <end position="267"/>
    </location>
</feature>
<dbReference type="InterPro" id="IPR050736">
    <property type="entry name" value="Sensor_HK_Regulatory"/>
</dbReference>
<evidence type="ECO:0000256" key="2">
    <source>
        <dbReference type="ARBA" id="ARBA00004370"/>
    </source>
</evidence>
<accession>A0AAE3FFL6</accession>
<evidence type="ECO:0000256" key="7">
    <source>
        <dbReference type="ARBA" id="ARBA00023012"/>
    </source>
</evidence>
<dbReference type="EC" id="2.7.13.3" evidence="3"/>
<feature type="transmembrane region" description="Helical" evidence="9">
    <location>
        <begin position="193"/>
        <end position="213"/>
    </location>
</feature>
<evidence type="ECO:0000256" key="3">
    <source>
        <dbReference type="ARBA" id="ARBA00012438"/>
    </source>
</evidence>
<keyword evidence="6 12" id="KW-0418">Kinase</keyword>
<feature type="domain" description="Histidine kinase" evidence="10">
    <location>
        <begin position="275"/>
        <end position="493"/>
    </location>
</feature>
<dbReference type="InterPro" id="IPR003661">
    <property type="entry name" value="HisK_dim/P_dom"/>
</dbReference>
<keyword evidence="8 9" id="KW-0472">Membrane</keyword>
<dbReference type="Pfam" id="PF02518">
    <property type="entry name" value="HATPase_c"/>
    <property type="match status" value="1"/>
</dbReference>
<dbReference type="PROSITE" id="PS50885">
    <property type="entry name" value="HAMP"/>
    <property type="match status" value="1"/>
</dbReference>
<proteinExistence type="predicted"/>
<dbReference type="InterPro" id="IPR003594">
    <property type="entry name" value="HATPase_dom"/>
</dbReference>
<dbReference type="Pfam" id="PF00512">
    <property type="entry name" value="HisKA"/>
    <property type="match status" value="1"/>
</dbReference>
<dbReference type="Proteomes" id="UP001139365">
    <property type="component" value="Unassembled WGS sequence"/>
</dbReference>
<dbReference type="PANTHER" id="PTHR43711:SF1">
    <property type="entry name" value="HISTIDINE KINASE 1"/>
    <property type="match status" value="1"/>
</dbReference>
<protein>
    <recommendedName>
        <fullName evidence="3">histidine kinase</fullName>
        <ecNumber evidence="3">2.7.13.3</ecNumber>
    </recommendedName>
</protein>
<keyword evidence="7" id="KW-0902">Two-component regulatory system</keyword>
<evidence type="ECO:0000259" key="10">
    <source>
        <dbReference type="PROSITE" id="PS50109"/>
    </source>
</evidence>
<evidence type="ECO:0000313" key="13">
    <source>
        <dbReference type="Proteomes" id="UP001139365"/>
    </source>
</evidence>
<evidence type="ECO:0000256" key="5">
    <source>
        <dbReference type="ARBA" id="ARBA00022679"/>
    </source>
</evidence>
<dbReference type="FunFam" id="3.30.565.10:FF:000006">
    <property type="entry name" value="Sensor histidine kinase WalK"/>
    <property type="match status" value="1"/>
</dbReference>
<dbReference type="InterPro" id="IPR005467">
    <property type="entry name" value="His_kinase_dom"/>
</dbReference>
<dbReference type="EMBL" id="JALEMU010000067">
    <property type="protein sequence ID" value="MCI5755451.1"/>
    <property type="molecule type" value="Genomic_DNA"/>
</dbReference>
<dbReference type="InterPro" id="IPR004358">
    <property type="entry name" value="Sig_transdc_His_kin-like_C"/>
</dbReference>
<feature type="transmembrane region" description="Helical" evidence="9">
    <location>
        <begin position="20"/>
        <end position="39"/>
    </location>
</feature>
<dbReference type="InterPro" id="IPR036890">
    <property type="entry name" value="HATPase_C_sf"/>
</dbReference>
<reference evidence="12 13" key="1">
    <citation type="submission" date="2022-03" db="EMBL/GenBank/DDBJ databases">
        <title>Metagenome-assembled genomes from swine fecal metagenomes.</title>
        <authorList>
            <person name="Holman D.B."/>
            <person name="Kommadath A."/>
        </authorList>
    </citation>
    <scope>NUCLEOTIDE SEQUENCE [LARGE SCALE GENOMIC DNA]</scope>
    <source>
        <strain evidence="12">SUG147</strain>
    </source>
</reference>
<evidence type="ECO:0000256" key="6">
    <source>
        <dbReference type="ARBA" id="ARBA00022777"/>
    </source>
</evidence>
<dbReference type="SMART" id="SM00388">
    <property type="entry name" value="HisKA"/>
    <property type="match status" value="1"/>
</dbReference>
<keyword evidence="9" id="KW-1133">Transmembrane helix</keyword>
<comment type="caution">
    <text evidence="12">The sequence shown here is derived from an EMBL/GenBank/DDBJ whole genome shotgun (WGS) entry which is preliminary data.</text>
</comment>
<keyword evidence="4" id="KW-0597">Phosphoprotein</keyword>
<dbReference type="SUPFAM" id="SSF55874">
    <property type="entry name" value="ATPase domain of HSP90 chaperone/DNA topoisomerase II/histidine kinase"/>
    <property type="match status" value="1"/>
</dbReference>
<dbReference type="PROSITE" id="PS50109">
    <property type="entry name" value="HIS_KIN"/>
    <property type="match status" value="1"/>
</dbReference>
<comment type="catalytic activity">
    <reaction evidence="1">
        <text>ATP + protein L-histidine = ADP + protein N-phospho-L-histidine.</text>
        <dbReference type="EC" id="2.7.13.3"/>
    </reaction>
</comment>
<keyword evidence="9" id="KW-0812">Transmembrane</keyword>
<dbReference type="CDD" id="cd00082">
    <property type="entry name" value="HisKA"/>
    <property type="match status" value="1"/>
</dbReference>